<sequence length="834" mass="94544">MEPTLANSPRWVTYLDYFAWEKFWQATIKKLPPDQGKALGERVLHDFNQGIDDDVKRKRNYNEQECVLAYVNNGPPTEESYKHFKIWFKTKPECHSYLMHQKKRMAESLADAYQKNPAFINQFIARERQRIAAEASAPKALWKPSEKWLPEHFIDPMANLLAAAELLLSEPATEKKTNRRSTSSTVLGSSILLEGTLPHFHSIAGRRQPNNLASLPHGQGPNRNTGGQRPLGNGGLNALQVSAVRPQGYVYTVGGQRPVSSETRIPPSHGYTSNTGGQHALNNGRGFQITRSSTRYQGPIAGYSGQAYTNNIRSGTGSNNIKLKTEIQQRSTQLADNRHRANSQEQHEIVVDPFLEMRVLKPRYKTDKVPRVIGSGIERLPSLNNADKSRLANPESALPPMAEFLSAIGLSRGLDDELSSNDNGVNSNQERVAAEAPLDSDRKLVNRRQKEPLGFVSPADRLQTGIGTLSISDFSVVNKAGRTNGAAEHTEKPPFNIFQEIFKELDLIYILAKHMRLQEMLICYRISKRFHQVINFSITTVINTQALYRAPASSKIFPFRCYAKLCMPDPAFRSHPDNTRAAAGETRTVPSFRWLQMICFRDMVCHQIMAIMDEDGVPLPEKCEVAMKKVWFLMDIPENTRRIAAVQNPELFTDADLFFATMFFVKVDMRFTDPVSGSGSDGMRRLMMCQPSLSVLWKTLKRVELRSKLEIARLYFRCFSPPEGEERRVGLLGIPQNEIGIGRYENWGRTGSRVVLQRPDELVLKESIRRRLDLHENYKDMFLWGYVNQSTMENAPSRSYSHEVERLEGLEELLDDDDANAEKKKTSSRVVQKE</sequence>
<name>A0A2B7XTZ0_POLH7</name>
<reference evidence="2 3" key="1">
    <citation type="submission" date="2017-10" db="EMBL/GenBank/DDBJ databases">
        <title>Comparative genomics in systemic dimorphic fungi from Ajellomycetaceae.</title>
        <authorList>
            <person name="Munoz J.F."/>
            <person name="Mcewen J.G."/>
            <person name="Clay O.K."/>
            <person name="Cuomo C.A."/>
        </authorList>
    </citation>
    <scope>NUCLEOTIDE SEQUENCE [LARGE SCALE GENOMIC DNA]</scope>
    <source>
        <strain evidence="2 3">UAMH7299</strain>
    </source>
</reference>
<evidence type="ECO:0000313" key="2">
    <source>
        <dbReference type="EMBL" id="PGH12405.1"/>
    </source>
</evidence>
<dbReference type="STRING" id="1447883.A0A2B7XTZ0"/>
<gene>
    <name evidence="2" type="ORF">AJ80_06712</name>
</gene>
<feature type="region of interest" description="Disordered" evidence="1">
    <location>
        <begin position="208"/>
        <end position="236"/>
    </location>
</feature>
<dbReference type="Proteomes" id="UP000224634">
    <property type="component" value="Unassembled WGS sequence"/>
</dbReference>
<dbReference type="AlphaFoldDB" id="A0A2B7XTZ0"/>
<proteinExistence type="predicted"/>
<evidence type="ECO:0000256" key="1">
    <source>
        <dbReference type="SAM" id="MobiDB-lite"/>
    </source>
</evidence>
<accession>A0A2B7XTZ0</accession>
<organism evidence="2 3">
    <name type="scientific">Polytolypa hystricis (strain UAMH7299)</name>
    <dbReference type="NCBI Taxonomy" id="1447883"/>
    <lineage>
        <taxon>Eukaryota</taxon>
        <taxon>Fungi</taxon>
        <taxon>Dikarya</taxon>
        <taxon>Ascomycota</taxon>
        <taxon>Pezizomycotina</taxon>
        <taxon>Eurotiomycetes</taxon>
        <taxon>Eurotiomycetidae</taxon>
        <taxon>Onygenales</taxon>
        <taxon>Onygenales incertae sedis</taxon>
        <taxon>Polytolypa</taxon>
    </lineage>
</organism>
<protein>
    <submittedName>
        <fullName evidence="2">Uncharacterized protein</fullName>
    </submittedName>
</protein>
<feature type="compositionally biased region" description="Basic and acidic residues" evidence="1">
    <location>
        <begin position="820"/>
        <end position="834"/>
    </location>
</feature>
<dbReference type="OrthoDB" id="4966at2759"/>
<feature type="region of interest" description="Disordered" evidence="1">
    <location>
        <begin position="812"/>
        <end position="834"/>
    </location>
</feature>
<dbReference type="EMBL" id="PDNA01000118">
    <property type="protein sequence ID" value="PGH12405.1"/>
    <property type="molecule type" value="Genomic_DNA"/>
</dbReference>
<keyword evidence="3" id="KW-1185">Reference proteome</keyword>
<comment type="caution">
    <text evidence="2">The sequence shown here is derived from an EMBL/GenBank/DDBJ whole genome shotgun (WGS) entry which is preliminary data.</text>
</comment>
<evidence type="ECO:0000313" key="3">
    <source>
        <dbReference type="Proteomes" id="UP000224634"/>
    </source>
</evidence>